<proteinExistence type="predicted"/>
<reference evidence="1 2" key="1">
    <citation type="submission" date="2023-02" db="EMBL/GenBank/DDBJ databases">
        <title>Genome sequence of Lentisphaera profundi SAORIC-696.</title>
        <authorList>
            <person name="Kim e."/>
            <person name="Cho J.-C."/>
            <person name="Choi A."/>
            <person name="Kang I."/>
        </authorList>
    </citation>
    <scope>NUCLEOTIDE SEQUENCE [LARGE SCALE GENOMIC DNA]</scope>
    <source>
        <strain evidence="1 2">SAORIC-696</strain>
    </source>
</reference>
<name>A0ABY7VV13_9BACT</name>
<evidence type="ECO:0000313" key="1">
    <source>
        <dbReference type="EMBL" id="WDE98055.1"/>
    </source>
</evidence>
<dbReference type="Proteomes" id="UP001214250">
    <property type="component" value="Chromosome 2"/>
</dbReference>
<evidence type="ECO:0000313" key="2">
    <source>
        <dbReference type="Proteomes" id="UP001214250"/>
    </source>
</evidence>
<sequence>MNQRTAIIIILVIMTLTMNADVTPRAQKRLIQQEVSLESFNYKFGDLYYTPTFYTGLGYDSNSNNSTTSDKDNGYYTETALGLDFFNQPFRGLTLDTNFIIGYREGFGNNRNSGLILGSENGNATIGFDYDLNEKTTLTFVNSASIGMDKISDARDNQNSDSRQYWDNDLGVQIHREITDDTGIAVKIGIETRRDLKDNSPEEEYDETYFGLTLDHIVNSKLSINPYFNYGERDWKDDTRNNDADITEFGFTSNYIISDQINLSLDLAYQELDFDNTAILKSKSSSKQDGFAGGFILSHIATEKFTHSIRGSFNNQATTVAISNVSEETQLGYSSVYLVNEKLSFSASFDWLHGEDQGNTANSFEETYDIYMPALGAKYNFTERQSIDIKCEYQNKTSDAKSFNGNANEYERTNIFINYTYIF</sequence>
<dbReference type="InterPro" id="IPR036709">
    <property type="entry name" value="Autotransporte_beta_dom_sf"/>
</dbReference>
<gene>
    <name evidence="1" type="ORF">PQO03_19745</name>
</gene>
<dbReference type="RefSeq" id="WP_274152805.1">
    <property type="nucleotide sequence ID" value="NZ_CP117812.1"/>
</dbReference>
<protein>
    <recommendedName>
        <fullName evidence="3">Outer membrane protein beta-barrel domain-containing protein</fullName>
    </recommendedName>
</protein>
<organism evidence="1 2">
    <name type="scientific">Lentisphaera profundi</name>
    <dbReference type="NCBI Taxonomy" id="1658616"/>
    <lineage>
        <taxon>Bacteria</taxon>
        <taxon>Pseudomonadati</taxon>
        <taxon>Lentisphaerota</taxon>
        <taxon>Lentisphaeria</taxon>
        <taxon>Lentisphaerales</taxon>
        <taxon>Lentisphaeraceae</taxon>
        <taxon>Lentisphaera</taxon>
    </lineage>
</organism>
<accession>A0ABY7VV13</accession>
<keyword evidence="2" id="KW-1185">Reference proteome</keyword>
<dbReference type="EMBL" id="CP117812">
    <property type="protein sequence ID" value="WDE98055.1"/>
    <property type="molecule type" value="Genomic_DNA"/>
</dbReference>
<evidence type="ECO:0008006" key="3">
    <source>
        <dbReference type="Google" id="ProtNLM"/>
    </source>
</evidence>
<dbReference type="SUPFAM" id="SSF103515">
    <property type="entry name" value="Autotransporter"/>
    <property type="match status" value="1"/>
</dbReference>